<dbReference type="Proteomes" id="UP000810292">
    <property type="component" value="Unassembled WGS sequence"/>
</dbReference>
<dbReference type="AlphaFoldDB" id="A0A9D9IBU5"/>
<reference evidence="2" key="2">
    <citation type="journal article" date="2021" name="PeerJ">
        <title>Extensive microbial diversity within the chicken gut microbiome revealed by metagenomics and culture.</title>
        <authorList>
            <person name="Gilroy R."/>
            <person name="Ravi A."/>
            <person name="Getino M."/>
            <person name="Pursley I."/>
            <person name="Horton D.L."/>
            <person name="Alikhan N.F."/>
            <person name="Baker D."/>
            <person name="Gharbi K."/>
            <person name="Hall N."/>
            <person name="Watson M."/>
            <person name="Adriaenssens E.M."/>
            <person name="Foster-Nyarko E."/>
            <person name="Jarju S."/>
            <person name="Secka A."/>
            <person name="Antonio M."/>
            <person name="Oren A."/>
            <person name="Chaudhuri R.R."/>
            <person name="La Ragione R."/>
            <person name="Hildebrand F."/>
            <person name="Pallen M.J."/>
        </authorList>
    </citation>
    <scope>NUCLEOTIDE SEQUENCE</scope>
    <source>
        <strain evidence="2">14700</strain>
    </source>
</reference>
<dbReference type="GO" id="GO:0003677">
    <property type="term" value="F:DNA binding"/>
    <property type="evidence" value="ECO:0007669"/>
    <property type="project" value="InterPro"/>
</dbReference>
<proteinExistence type="predicted"/>
<dbReference type="Pfam" id="PF13560">
    <property type="entry name" value="HTH_31"/>
    <property type="match status" value="1"/>
</dbReference>
<name>A0A9D9IBU5_9SPIO</name>
<evidence type="ECO:0000259" key="1">
    <source>
        <dbReference type="PROSITE" id="PS50943"/>
    </source>
</evidence>
<dbReference type="InterPro" id="IPR001387">
    <property type="entry name" value="Cro/C1-type_HTH"/>
</dbReference>
<feature type="domain" description="HTH cro/C1-type" evidence="1">
    <location>
        <begin position="22"/>
        <end position="53"/>
    </location>
</feature>
<evidence type="ECO:0000313" key="3">
    <source>
        <dbReference type="Proteomes" id="UP000810292"/>
    </source>
</evidence>
<reference evidence="2" key="1">
    <citation type="submission" date="2020-10" db="EMBL/GenBank/DDBJ databases">
        <authorList>
            <person name="Gilroy R."/>
        </authorList>
    </citation>
    <scope>NUCLEOTIDE SEQUENCE</scope>
    <source>
        <strain evidence="2">14700</strain>
    </source>
</reference>
<dbReference type="PROSITE" id="PS50943">
    <property type="entry name" value="HTH_CROC1"/>
    <property type="match status" value="1"/>
</dbReference>
<accession>A0A9D9IBU5</accession>
<sequence length="100" mass="11687">MKKEVLLYPKEKRMLKKVGEQIKLARLRRKLSTSLVAERAKISRATLWKIENGDPTVSMGAYLSVLFAIDLAEDILFLAREDEEGRKLQDQRLLWKGEQW</sequence>
<organism evidence="2 3">
    <name type="scientific">Candidatus Ornithospirochaeta stercoravium</name>
    <dbReference type="NCBI Taxonomy" id="2840897"/>
    <lineage>
        <taxon>Bacteria</taxon>
        <taxon>Pseudomonadati</taxon>
        <taxon>Spirochaetota</taxon>
        <taxon>Spirochaetia</taxon>
        <taxon>Spirochaetales</taxon>
        <taxon>Spirochaetaceae</taxon>
        <taxon>Spirochaetaceae incertae sedis</taxon>
        <taxon>Candidatus Ornithospirochaeta</taxon>
    </lineage>
</organism>
<dbReference type="SUPFAM" id="SSF47413">
    <property type="entry name" value="lambda repressor-like DNA-binding domains"/>
    <property type="match status" value="1"/>
</dbReference>
<dbReference type="CDD" id="cd00093">
    <property type="entry name" value="HTH_XRE"/>
    <property type="match status" value="1"/>
</dbReference>
<evidence type="ECO:0000313" key="2">
    <source>
        <dbReference type="EMBL" id="MBO8469717.1"/>
    </source>
</evidence>
<dbReference type="Gene3D" id="1.10.260.40">
    <property type="entry name" value="lambda repressor-like DNA-binding domains"/>
    <property type="match status" value="1"/>
</dbReference>
<dbReference type="InterPro" id="IPR010982">
    <property type="entry name" value="Lambda_DNA-bd_dom_sf"/>
</dbReference>
<protein>
    <submittedName>
        <fullName evidence="2">Helix-turn-helix transcriptional regulator</fullName>
    </submittedName>
</protein>
<dbReference type="EMBL" id="JADIMF010000135">
    <property type="protein sequence ID" value="MBO8469717.1"/>
    <property type="molecule type" value="Genomic_DNA"/>
</dbReference>
<gene>
    <name evidence="2" type="ORF">IAA72_08035</name>
</gene>
<comment type="caution">
    <text evidence="2">The sequence shown here is derived from an EMBL/GenBank/DDBJ whole genome shotgun (WGS) entry which is preliminary data.</text>
</comment>